<feature type="transmembrane region" description="Helical" evidence="7">
    <location>
        <begin position="55"/>
        <end position="74"/>
    </location>
</feature>
<evidence type="ECO:0000259" key="8">
    <source>
        <dbReference type="PROSITE" id="PS50850"/>
    </source>
</evidence>
<evidence type="ECO:0000256" key="2">
    <source>
        <dbReference type="ARBA" id="ARBA00022448"/>
    </source>
</evidence>
<evidence type="ECO:0000256" key="6">
    <source>
        <dbReference type="ARBA" id="ARBA00023136"/>
    </source>
</evidence>
<dbReference type="SUPFAM" id="SSF103473">
    <property type="entry name" value="MFS general substrate transporter"/>
    <property type="match status" value="1"/>
</dbReference>
<feature type="transmembrane region" description="Helical" evidence="7">
    <location>
        <begin position="263"/>
        <end position="286"/>
    </location>
</feature>
<feature type="domain" description="Major facilitator superfamily (MFS) profile" evidence="8">
    <location>
        <begin position="19"/>
        <end position="419"/>
    </location>
</feature>
<dbReference type="AlphaFoldDB" id="A0A8J6XJM9"/>
<keyword evidence="3" id="KW-1003">Cell membrane</keyword>
<comment type="caution">
    <text evidence="9">The sequence shown here is derived from an EMBL/GenBank/DDBJ whole genome shotgun (WGS) entry which is preliminary data.</text>
</comment>
<dbReference type="Proteomes" id="UP000629098">
    <property type="component" value="Unassembled WGS sequence"/>
</dbReference>
<feature type="transmembrane region" description="Helical" evidence="7">
    <location>
        <begin position="20"/>
        <end position="43"/>
    </location>
</feature>
<keyword evidence="10" id="KW-1185">Reference proteome</keyword>
<dbReference type="RefSeq" id="WP_190830633.1">
    <property type="nucleotide sequence ID" value="NZ_CAWPPI010000063.1"/>
</dbReference>
<dbReference type="PROSITE" id="PS50850">
    <property type="entry name" value="MFS"/>
    <property type="match status" value="1"/>
</dbReference>
<evidence type="ECO:0000256" key="1">
    <source>
        <dbReference type="ARBA" id="ARBA00004651"/>
    </source>
</evidence>
<feature type="transmembrane region" description="Helical" evidence="7">
    <location>
        <begin position="393"/>
        <end position="411"/>
    </location>
</feature>
<dbReference type="PANTHER" id="PTHR23517:SF2">
    <property type="entry name" value="MULTIDRUG RESISTANCE PROTEIN MDTH"/>
    <property type="match status" value="1"/>
</dbReference>
<dbReference type="PANTHER" id="PTHR23517">
    <property type="entry name" value="RESISTANCE PROTEIN MDTM, PUTATIVE-RELATED-RELATED"/>
    <property type="match status" value="1"/>
</dbReference>
<keyword evidence="5 7" id="KW-1133">Transmembrane helix</keyword>
<evidence type="ECO:0000256" key="3">
    <source>
        <dbReference type="ARBA" id="ARBA00022475"/>
    </source>
</evidence>
<reference evidence="9" key="1">
    <citation type="submission" date="2020-09" db="EMBL/GenBank/DDBJ databases">
        <title>Iningainema tapete sp. nov. (Scytonemataceae, Cyanobacteria) from greenhouses in central Florida (USA) produces two types of nodularin with biosynthetic potential for microcystin-LR and anabaenopeptins.</title>
        <authorList>
            <person name="Berthold D.E."/>
            <person name="Lefler F.W."/>
            <person name="Huang I.-S."/>
            <person name="Abdulla H."/>
            <person name="Zimba P.V."/>
            <person name="Laughinghouse H.D. IV."/>
        </authorList>
    </citation>
    <scope>NUCLEOTIDE SEQUENCE</scope>
    <source>
        <strain evidence="9">BLCCT55</strain>
    </source>
</reference>
<dbReference type="Gene3D" id="1.20.1250.20">
    <property type="entry name" value="MFS general substrate transporter like domains"/>
    <property type="match status" value="1"/>
</dbReference>
<feature type="transmembrane region" description="Helical" evidence="7">
    <location>
        <begin position="148"/>
        <end position="169"/>
    </location>
</feature>
<evidence type="ECO:0000313" key="9">
    <source>
        <dbReference type="EMBL" id="MBD2774072.1"/>
    </source>
</evidence>
<keyword evidence="6 7" id="KW-0472">Membrane</keyword>
<gene>
    <name evidence="9" type="ORF">ICL16_18830</name>
</gene>
<feature type="transmembrane region" description="Helical" evidence="7">
    <location>
        <begin position="175"/>
        <end position="197"/>
    </location>
</feature>
<dbReference type="GO" id="GO:0022857">
    <property type="term" value="F:transmembrane transporter activity"/>
    <property type="evidence" value="ECO:0007669"/>
    <property type="project" value="InterPro"/>
</dbReference>
<feature type="transmembrane region" description="Helical" evidence="7">
    <location>
        <begin position="109"/>
        <end position="127"/>
    </location>
</feature>
<organism evidence="9 10">
    <name type="scientific">Iningainema tapete BLCC-T55</name>
    <dbReference type="NCBI Taxonomy" id="2748662"/>
    <lineage>
        <taxon>Bacteria</taxon>
        <taxon>Bacillati</taxon>
        <taxon>Cyanobacteriota</taxon>
        <taxon>Cyanophyceae</taxon>
        <taxon>Nostocales</taxon>
        <taxon>Scytonemataceae</taxon>
        <taxon>Iningainema tapete</taxon>
    </lineage>
</organism>
<dbReference type="InterPro" id="IPR050171">
    <property type="entry name" value="MFS_Transporters"/>
</dbReference>
<protein>
    <submittedName>
        <fullName evidence="9">MFS transporter</fullName>
    </submittedName>
</protein>
<comment type="subcellular location">
    <subcellularLocation>
        <location evidence="1">Cell membrane</location>
        <topology evidence="1">Multi-pass membrane protein</topology>
    </subcellularLocation>
</comment>
<evidence type="ECO:0000256" key="5">
    <source>
        <dbReference type="ARBA" id="ARBA00022989"/>
    </source>
</evidence>
<dbReference type="GO" id="GO:0005886">
    <property type="term" value="C:plasma membrane"/>
    <property type="evidence" value="ECO:0007669"/>
    <property type="project" value="UniProtKB-SubCell"/>
</dbReference>
<dbReference type="EMBL" id="JACXAE010000063">
    <property type="protein sequence ID" value="MBD2774072.1"/>
    <property type="molecule type" value="Genomic_DNA"/>
</dbReference>
<sequence length="419" mass="45399">MKFSHIPRLPAWLFQLSPQVWILALGRFLCEFGTGFTLFYAPIFFVNQVGLSTTAVGFALGSASVSGIVGRILGGSFSDSPHIGRRNTLLLSLTIAAIGSFVLAGSNNFATLVVGNLITGLGTGLYWPATEAVVADQTKNENIREAFALTRLADNFGMGLGILLAGILVTTTGSYRTLFIIDGISFLVFFVVVYIGIRENYQSQKVSSAKKQQRSAWIEALRDQRLIVFVLVNIIFTTYNAQLHSTLPIYFKNFVVVETVQGFAASTISALFAWHLAIAIVTQLPVASLGRRLNHPQALSVSALLWAIGFSLIWLTGVTSIPLFWATTALGVFSIAVVSYAPSASALITEIAPQSQRGVYFSMNSLCWAVGYFIGPTLGGWALDQPTIVVDSFWLGLSLSVIVTIAILQYLNGMLSHRH</sequence>
<feature type="transmembrane region" description="Helical" evidence="7">
    <location>
        <begin position="226"/>
        <end position="243"/>
    </location>
</feature>
<keyword evidence="4 7" id="KW-0812">Transmembrane</keyword>
<feature type="transmembrane region" description="Helical" evidence="7">
    <location>
        <begin position="359"/>
        <end position="381"/>
    </location>
</feature>
<keyword evidence="2" id="KW-0813">Transport</keyword>
<evidence type="ECO:0000256" key="4">
    <source>
        <dbReference type="ARBA" id="ARBA00022692"/>
    </source>
</evidence>
<dbReference type="Pfam" id="PF07690">
    <property type="entry name" value="MFS_1"/>
    <property type="match status" value="2"/>
</dbReference>
<proteinExistence type="predicted"/>
<feature type="transmembrane region" description="Helical" evidence="7">
    <location>
        <begin position="86"/>
        <end position="103"/>
    </location>
</feature>
<dbReference type="InterPro" id="IPR036259">
    <property type="entry name" value="MFS_trans_sf"/>
</dbReference>
<accession>A0A8J6XJM9</accession>
<evidence type="ECO:0000313" key="10">
    <source>
        <dbReference type="Proteomes" id="UP000629098"/>
    </source>
</evidence>
<dbReference type="InterPro" id="IPR011701">
    <property type="entry name" value="MFS"/>
</dbReference>
<name>A0A8J6XJM9_9CYAN</name>
<evidence type="ECO:0000256" key="7">
    <source>
        <dbReference type="SAM" id="Phobius"/>
    </source>
</evidence>
<feature type="transmembrane region" description="Helical" evidence="7">
    <location>
        <begin position="298"/>
        <end position="317"/>
    </location>
</feature>
<dbReference type="CDD" id="cd17329">
    <property type="entry name" value="MFS_MdtH_MDR_like"/>
    <property type="match status" value="1"/>
</dbReference>
<dbReference type="InterPro" id="IPR020846">
    <property type="entry name" value="MFS_dom"/>
</dbReference>
<feature type="transmembrane region" description="Helical" evidence="7">
    <location>
        <begin position="323"/>
        <end position="347"/>
    </location>
</feature>